<dbReference type="CDD" id="cd06682">
    <property type="entry name" value="PDZ5_GRIP1-2-like"/>
    <property type="match status" value="1"/>
</dbReference>
<feature type="compositionally biased region" description="Low complexity" evidence="4">
    <location>
        <begin position="369"/>
        <end position="382"/>
    </location>
</feature>
<protein>
    <submittedName>
        <fullName evidence="6">Glutamate receptor interacting protein 2a</fullName>
    </submittedName>
</protein>
<dbReference type="FunFam" id="2.30.42.10:FF:000031">
    <property type="entry name" value="Glutamate receptor interacting protein 1"/>
    <property type="match status" value="1"/>
</dbReference>
<feature type="compositionally biased region" description="Basic residues" evidence="4">
    <location>
        <begin position="397"/>
        <end position="407"/>
    </location>
</feature>
<feature type="compositionally biased region" description="Basic and acidic residues" evidence="4">
    <location>
        <begin position="1"/>
        <end position="13"/>
    </location>
</feature>
<dbReference type="Pfam" id="PF00595">
    <property type="entry name" value="PDZ"/>
    <property type="match status" value="6"/>
</dbReference>
<dbReference type="Gene3D" id="2.30.42.10">
    <property type="match status" value="7"/>
</dbReference>
<dbReference type="InterPro" id="IPR041489">
    <property type="entry name" value="PDZ_6"/>
</dbReference>
<dbReference type="SMART" id="SM00228">
    <property type="entry name" value="PDZ"/>
    <property type="match status" value="7"/>
</dbReference>
<dbReference type="PANTHER" id="PTHR46227:SF5">
    <property type="entry name" value="GLUTAMATE RECEPTOR INTERACTING PROTEIN 2 ISOFORM X1"/>
    <property type="match status" value="1"/>
</dbReference>
<dbReference type="PANTHER" id="PTHR46227">
    <property type="entry name" value="GLUTAMATE RECEPTOR-INTERACTING PROTEIN GRIP"/>
    <property type="match status" value="1"/>
</dbReference>
<dbReference type="FunFam" id="2.30.42.10:FF:000023">
    <property type="entry name" value="Glutamate receptor interacting protein 1"/>
    <property type="match status" value="1"/>
</dbReference>
<dbReference type="InterPro" id="IPR036034">
    <property type="entry name" value="PDZ_sf"/>
</dbReference>
<evidence type="ECO:0000256" key="4">
    <source>
        <dbReference type="SAM" id="MobiDB-lite"/>
    </source>
</evidence>
<evidence type="ECO:0000313" key="7">
    <source>
        <dbReference type="Proteomes" id="UP000314980"/>
    </source>
</evidence>
<proteinExistence type="predicted"/>
<dbReference type="FunFam" id="2.30.42.10:FF:000035">
    <property type="entry name" value="Glutamate receptor interacting protein 1"/>
    <property type="match status" value="1"/>
</dbReference>
<feature type="domain" description="PDZ" evidence="5">
    <location>
        <begin position="808"/>
        <end position="890"/>
    </location>
</feature>
<evidence type="ECO:0000259" key="5">
    <source>
        <dbReference type="PROSITE" id="PS50106"/>
    </source>
</evidence>
<evidence type="ECO:0000256" key="3">
    <source>
        <dbReference type="ARBA" id="ARBA00022737"/>
    </source>
</evidence>
<dbReference type="CDD" id="cd06683">
    <property type="entry name" value="PDZ6_GRIP1-2-like"/>
    <property type="match status" value="1"/>
</dbReference>
<dbReference type="InterPro" id="IPR001478">
    <property type="entry name" value="PDZ"/>
</dbReference>
<dbReference type="InterPro" id="IPR043545">
    <property type="entry name" value="GRIP1/2"/>
</dbReference>
<dbReference type="Pfam" id="PF17820">
    <property type="entry name" value="PDZ_6"/>
    <property type="match status" value="1"/>
</dbReference>
<dbReference type="FunFam" id="2.30.42.10:FF:000034">
    <property type="entry name" value="Glutamate receptor interacting protein 1"/>
    <property type="match status" value="1"/>
</dbReference>
<feature type="domain" description="PDZ" evidence="5">
    <location>
        <begin position="630"/>
        <end position="712"/>
    </location>
</feature>
<dbReference type="CDD" id="cd06681">
    <property type="entry name" value="PDZ2_GRIP1-2-like"/>
    <property type="match status" value="1"/>
</dbReference>
<feature type="domain" description="PDZ" evidence="5">
    <location>
        <begin position="238"/>
        <end position="322"/>
    </location>
</feature>
<feature type="domain" description="PDZ" evidence="5">
    <location>
        <begin position="532"/>
        <end position="615"/>
    </location>
</feature>
<dbReference type="GO" id="GO:0005737">
    <property type="term" value="C:cytoplasm"/>
    <property type="evidence" value="ECO:0007669"/>
    <property type="project" value="UniProtKB-SubCell"/>
</dbReference>
<feature type="domain" description="PDZ" evidence="5">
    <location>
        <begin position="48"/>
        <end position="131"/>
    </location>
</feature>
<dbReference type="AlphaFoldDB" id="A0A4W6E3K7"/>
<organism evidence="6 7">
    <name type="scientific">Lates calcarifer</name>
    <name type="common">Barramundi</name>
    <name type="synonym">Holocentrus calcarifer</name>
    <dbReference type="NCBI Taxonomy" id="8187"/>
    <lineage>
        <taxon>Eukaryota</taxon>
        <taxon>Metazoa</taxon>
        <taxon>Chordata</taxon>
        <taxon>Craniata</taxon>
        <taxon>Vertebrata</taxon>
        <taxon>Euteleostomi</taxon>
        <taxon>Actinopterygii</taxon>
        <taxon>Neopterygii</taxon>
        <taxon>Teleostei</taxon>
        <taxon>Neoteleostei</taxon>
        <taxon>Acanthomorphata</taxon>
        <taxon>Carangaria</taxon>
        <taxon>Carangaria incertae sedis</taxon>
        <taxon>Centropomidae</taxon>
        <taxon>Lates</taxon>
    </lineage>
</organism>
<dbReference type="CDD" id="cd06687">
    <property type="entry name" value="PDZ1_GRIP1-2-like"/>
    <property type="match status" value="1"/>
</dbReference>
<evidence type="ECO:0000256" key="1">
    <source>
        <dbReference type="ARBA" id="ARBA00004496"/>
    </source>
</evidence>
<sequence length="922" mass="100046">MLCGLRRDTKNSIDEGPYSKGSKESGGSDQSHSSRRRSLSEEYRGVTTVDLMKREGSSLGLTISGGSDKDGKPRVSNLRPGGLAARSDQLNVGDYIKSVNGINLSKLRHDEIISLLKNIGERVVLEVEYELPPFVITKTIEVCLHKEGNSFGFVMRGGFHEDWRRSRPLVVTYVRPGGPADREGTLKAGDRVLSIDGMPLNREKHADALTMLMQSGQEALFLIEYDVSAVQQASGPLLVEIVKGPSASLGISLTTTIYRSKQVIIIDKIKPASVVERCGALHAGDILLSIDGTSTEHCSLMEATQLLASTSDIVKLEILPASQSRLPVRPQDTGMSCKLHIQHNLLIRVVLCLLSSALVSGGFSPSSTATSGFSSQGSNTLPCPIPPIAPTSPRSSTGKRRNRKKDHKSSLSLASSSVGPGGQVFHVETSEVVLRGDPLTGFGIQLQGGVFATETLSAPPVIRFIEPDSPAERCGLLQVGDRLLSINGIPTEDGTLEEAHQLLRDSALANKVTVEIEFDVAESVVPSSGTFHVKLPKRRGVELGITISASKKPGKPLIISDIRKGSIAHRTGTLEPGDRLLAIDSVRLENCTMEDAMHVLQQAEDMVKLRIQKDEDNIDELEMSGSIIYTVELKRYNGPLGITISGTEEPFDPIVISGLTKKGLAERTGAIHIGDRVLAINGVSLKGKPLSEAIHLLQMAGESVTLKIKKQADRIDFQKGLSSVQPQKLHFPCCLCTQYRPPDCRAALMFWFLHCHRFVSPPRCHGTLNQEDSFWSQALQDLETCGQSEILRELEVGPPLLLLLLPPPVTIQKDLESHDFGFSVSDGLLEKGVFVNMIRPDGPADQAGLKPFDRILQVNRVRTRDLDCCLTVPLIMEAGDSLDLVISRNPLAAADTGLPDDCDHPSNSVFCFPEHRTNGIAL</sequence>
<evidence type="ECO:0000256" key="2">
    <source>
        <dbReference type="ARBA" id="ARBA00022490"/>
    </source>
</evidence>
<dbReference type="GeneTree" id="ENSGT00940000155615"/>
<dbReference type="GO" id="GO:0098887">
    <property type="term" value="P:neurotransmitter receptor transport, endosome to postsynaptic membrane"/>
    <property type="evidence" value="ECO:0007669"/>
    <property type="project" value="TreeGrafter"/>
</dbReference>
<dbReference type="CDD" id="cd06685">
    <property type="entry name" value="PDZ7_GRIP1-2-like"/>
    <property type="match status" value="1"/>
</dbReference>
<dbReference type="FunFam" id="2.30.42.10:FF:000025">
    <property type="entry name" value="Glutamate receptor interacting protein 1"/>
    <property type="match status" value="1"/>
</dbReference>
<dbReference type="PROSITE" id="PS50106">
    <property type="entry name" value="PDZ"/>
    <property type="match status" value="7"/>
</dbReference>
<name>A0A4W6E3K7_LATCA</name>
<comment type="subcellular location">
    <subcellularLocation>
        <location evidence="1">Cytoplasm</location>
    </subcellularLocation>
</comment>
<accession>A0A4W6E3K7</accession>
<reference evidence="6" key="2">
    <citation type="submission" date="2025-08" db="UniProtKB">
        <authorList>
            <consortium name="Ensembl"/>
        </authorList>
    </citation>
    <scope>IDENTIFICATION</scope>
</reference>
<reference evidence="6" key="3">
    <citation type="submission" date="2025-09" db="UniProtKB">
        <authorList>
            <consortium name="Ensembl"/>
        </authorList>
    </citation>
    <scope>IDENTIFICATION</scope>
</reference>
<dbReference type="CDD" id="cd06686">
    <property type="entry name" value="PDZ4_GRIP1-2-like"/>
    <property type="match status" value="1"/>
</dbReference>
<keyword evidence="7" id="KW-1185">Reference proteome</keyword>
<feature type="region of interest" description="Disordered" evidence="4">
    <location>
        <begin position="60"/>
        <end position="82"/>
    </location>
</feature>
<dbReference type="FunFam" id="2.30.42.10:FF:000021">
    <property type="entry name" value="Glutamate receptor interacting protein 1"/>
    <property type="match status" value="1"/>
</dbReference>
<keyword evidence="2" id="KW-0963">Cytoplasm</keyword>
<feature type="region of interest" description="Disordered" evidence="4">
    <location>
        <begin position="369"/>
        <end position="422"/>
    </location>
</feature>
<evidence type="ECO:0000313" key="6">
    <source>
        <dbReference type="Ensembl" id="ENSLCAP00010033118.1"/>
    </source>
</evidence>
<keyword evidence="3" id="KW-0677">Repeat</keyword>
<dbReference type="SUPFAM" id="SSF50156">
    <property type="entry name" value="PDZ domain-like"/>
    <property type="match status" value="7"/>
</dbReference>
<dbReference type="Ensembl" id="ENSLCAT00010033907.1">
    <property type="protein sequence ID" value="ENSLCAP00010033118.1"/>
    <property type="gene ID" value="ENSLCAG00010015567.1"/>
</dbReference>
<feature type="region of interest" description="Disordered" evidence="4">
    <location>
        <begin position="1"/>
        <end position="47"/>
    </location>
</feature>
<gene>
    <name evidence="6" type="primary">GRIP2</name>
</gene>
<dbReference type="Proteomes" id="UP000314980">
    <property type="component" value="Unassembled WGS sequence"/>
</dbReference>
<dbReference type="CDD" id="cd06684">
    <property type="entry name" value="PDZ3_GRIP1-2-like"/>
    <property type="match status" value="1"/>
</dbReference>
<dbReference type="FunFam" id="2.30.42.10:FF:000022">
    <property type="entry name" value="Glutamate receptor interacting protein 1"/>
    <property type="match status" value="1"/>
</dbReference>
<reference evidence="7" key="1">
    <citation type="submission" date="2015-09" db="EMBL/GenBank/DDBJ databases">
        <authorList>
            <person name="Sai Rama Sridatta P."/>
        </authorList>
    </citation>
    <scope>NUCLEOTIDE SEQUENCE [LARGE SCALE GENOMIC DNA]</scope>
</reference>
<feature type="domain" description="PDZ" evidence="5">
    <location>
        <begin position="141"/>
        <end position="227"/>
    </location>
</feature>
<feature type="domain" description="PDZ" evidence="5">
    <location>
        <begin position="431"/>
        <end position="506"/>
    </location>
</feature>